<protein>
    <submittedName>
        <fullName evidence="6">Cellobiose-binding protein</fullName>
    </submittedName>
</protein>
<dbReference type="OrthoDB" id="194307at2157"/>
<dbReference type="KEGG" id="abri:DFR85_04130"/>
<evidence type="ECO:0000313" key="7">
    <source>
        <dbReference type="Proteomes" id="UP000248044"/>
    </source>
</evidence>
<feature type="transmembrane region" description="Helical" evidence="4">
    <location>
        <begin position="633"/>
        <end position="653"/>
    </location>
</feature>
<dbReference type="EMBL" id="CP029289">
    <property type="protein sequence ID" value="AWR93926.1"/>
    <property type="molecule type" value="Genomic_DNA"/>
</dbReference>
<feature type="domain" description="Solute-binding protein family 5" evidence="5">
    <location>
        <begin position="96"/>
        <end position="504"/>
    </location>
</feature>
<organism evidence="6 7">
    <name type="scientific">Acidianus brierleyi</name>
    <dbReference type="NCBI Taxonomy" id="41673"/>
    <lineage>
        <taxon>Archaea</taxon>
        <taxon>Thermoproteota</taxon>
        <taxon>Thermoprotei</taxon>
        <taxon>Sulfolobales</taxon>
        <taxon>Sulfolobaceae</taxon>
        <taxon>Acidianus</taxon>
    </lineage>
</organism>
<name>A0A2U9ID45_9CREN</name>
<evidence type="ECO:0000256" key="3">
    <source>
        <dbReference type="ARBA" id="ARBA00022729"/>
    </source>
</evidence>
<dbReference type="SUPFAM" id="SSF53850">
    <property type="entry name" value="Periplasmic binding protein-like II"/>
    <property type="match status" value="1"/>
</dbReference>
<keyword evidence="2" id="KW-0813">Transport</keyword>
<dbReference type="GO" id="GO:1904680">
    <property type="term" value="F:peptide transmembrane transporter activity"/>
    <property type="evidence" value="ECO:0007669"/>
    <property type="project" value="TreeGrafter"/>
</dbReference>
<gene>
    <name evidence="6" type="ORF">DFR85_04130</name>
</gene>
<dbReference type="Proteomes" id="UP000248044">
    <property type="component" value="Chromosome"/>
</dbReference>
<keyword evidence="4" id="KW-0812">Transmembrane</keyword>
<dbReference type="AlphaFoldDB" id="A0A2U9ID45"/>
<evidence type="ECO:0000256" key="4">
    <source>
        <dbReference type="SAM" id="Phobius"/>
    </source>
</evidence>
<keyword evidence="4" id="KW-1133">Transmembrane helix</keyword>
<dbReference type="PANTHER" id="PTHR30290:SF9">
    <property type="entry name" value="OLIGOPEPTIDE-BINDING PROTEIN APPA"/>
    <property type="match status" value="1"/>
</dbReference>
<reference evidence="6 7" key="1">
    <citation type="submission" date="2018-05" db="EMBL/GenBank/DDBJ databases">
        <title>Complete Genome Sequences of Extremely Thermoacidophilic, Metal-Mobilizing Type-Strain Members of the Archaeal Family Sulfolobaceae: Acidianus brierleyi DSM-1651T, Acidianus sulfidivorans DSM-18786T, Metallosphaera hakonensis DSM-7519T, and Metallosphaera prunae DSM-10039T.</title>
        <authorList>
            <person name="Counts J.A."/>
            <person name="Kelly R.M."/>
        </authorList>
    </citation>
    <scope>NUCLEOTIDE SEQUENCE [LARGE SCALE GENOMIC DNA]</scope>
    <source>
        <strain evidence="6 7">DSM 1651</strain>
    </source>
</reference>
<sequence>MICMKVYIKKSSLLKYISLLISLLILVTPLGSIGSFVVTAQSSSSTLYIAWINPTPYESLSTYNPNIFAGGLGGSFYGIAYAYSTILNVSNNVMLPGLIENWSFSPSNWEQVWQKEPINVTLYVRHNTGWGDGTPVTAYDIMATDLILQASYLNPNPVKYTIINNYTLTLTFAPDCLSPYLMPYTLRYTAGLTQVATIIPYQEWKPVINEILGNLSAIRSQNTTVIDHFRKIIHSYLPSGPLSGNYNGPFYLSQITPNELILNKNPYYYASNEIKWNKVIIYQYTSESPALAAIKSGEVSLVYSGELSLSSQVLSSLPSYYKVIDVNQPFGWGLYFNLQNPWVSNLKVRQAIAYVLNRTAISLAGGIKYSPVSVPNGIPSFPAYKEFITPAVSNLNTYSVNLTKAQRLMESAGFTIKNGQWYAPNGTPLSFTILYGGPITPGISNMLDVIDSELSSFGIPTHYIDITSLTQLHNTYKSGAYTMDFGNWGGYFPGTIDWYLPLFYFGGYPFNVTHWNQIVTLPNGTTVNLHELGFLSTAPNSTSQLIDVNNEIAYTMNYYLPVLPLVKEDYVIVINTNQVSNIPTNNSWIWSEALYGVGGNAFLQEGFYYGYFEPIIHTTVPPTTTTTTSSTSVIYIAGVIIAIIIIAGVIFLLRKRH</sequence>
<accession>A0A2U9ID45</accession>
<evidence type="ECO:0000256" key="2">
    <source>
        <dbReference type="ARBA" id="ARBA00022448"/>
    </source>
</evidence>
<keyword evidence="3" id="KW-0732">Signal</keyword>
<proteinExistence type="inferred from homology"/>
<keyword evidence="7" id="KW-1185">Reference proteome</keyword>
<dbReference type="Pfam" id="PF00496">
    <property type="entry name" value="SBP_bac_5"/>
    <property type="match status" value="1"/>
</dbReference>
<dbReference type="PANTHER" id="PTHR30290">
    <property type="entry name" value="PERIPLASMIC BINDING COMPONENT OF ABC TRANSPORTER"/>
    <property type="match status" value="1"/>
</dbReference>
<evidence type="ECO:0000256" key="1">
    <source>
        <dbReference type="ARBA" id="ARBA00005695"/>
    </source>
</evidence>
<comment type="similarity">
    <text evidence="1">Belongs to the bacterial solute-binding protein 5 family.</text>
</comment>
<dbReference type="InterPro" id="IPR000914">
    <property type="entry name" value="SBP_5_dom"/>
</dbReference>
<dbReference type="Gene3D" id="3.40.190.10">
    <property type="entry name" value="Periplasmic binding protein-like II"/>
    <property type="match status" value="1"/>
</dbReference>
<keyword evidence="4" id="KW-0472">Membrane</keyword>
<dbReference type="GO" id="GO:0015833">
    <property type="term" value="P:peptide transport"/>
    <property type="evidence" value="ECO:0007669"/>
    <property type="project" value="TreeGrafter"/>
</dbReference>
<dbReference type="InterPro" id="IPR039424">
    <property type="entry name" value="SBP_5"/>
</dbReference>
<evidence type="ECO:0000259" key="5">
    <source>
        <dbReference type="Pfam" id="PF00496"/>
    </source>
</evidence>
<dbReference type="Gene3D" id="3.10.105.10">
    <property type="entry name" value="Dipeptide-binding Protein, Domain 3"/>
    <property type="match status" value="1"/>
</dbReference>
<evidence type="ECO:0000313" key="6">
    <source>
        <dbReference type="EMBL" id="AWR93926.1"/>
    </source>
</evidence>